<dbReference type="PANTHER" id="PTHR23028">
    <property type="entry name" value="ACETYLTRANSFERASE"/>
    <property type="match status" value="1"/>
</dbReference>
<protein>
    <recommendedName>
        <fullName evidence="3">Acyltransferase 3 domain-containing protein</fullName>
    </recommendedName>
</protein>
<dbReference type="GO" id="GO:0016747">
    <property type="term" value="F:acyltransferase activity, transferring groups other than amino-acyl groups"/>
    <property type="evidence" value="ECO:0007669"/>
    <property type="project" value="InterPro"/>
</dbReference>
<dbReference type="GeneID" id="27711202"/>
<dbReference type="VEuPathDB" id="FungiDB:Z520_05456"/>
<feature type="transmembrane region" description="Helical" evidence="2">
    <location>
        <begin position="202"/>
        <end position="220"/>
    </location>
</feature>
<feature type="transmembrane region" description="Helical" evidence="2">
    <location>
        <begin position="128"/>
        <end position="145"/>
    </location>
</feature>
<feature type="transmembrane region" description="Helical" evidence="2">
    <location>
        <begin position="38"/>
        <end position="58"/>
    </location>
</feature>
<feature type="domain" description="Acyltransferase 3" evidence="3">
    <location>
        <begin position="34"/>
        <end position="386"/>
    </location>
</feature>
<reference evidence="4 5" key="1">
    <citation type="submission" date="2015-01" db="EMBL/GenBank/DDBJ databases">
        <title>The Genome Sequence of Fonsecaea multimorphosa CBS 102226.</title>
        <authorList>
            <consortium name="The Broad Institute Genomics Platform"/>
            <person name="Cuomo C."/>
            <person name="de Hoog S."/>
            <person name="Gorbushina A."/>
            <person name="Stielow B."/>
            <person name="Teixiera M."/>
            <person name="Abouelleil A."/>
            <person name="Chapman S.B."/>
            <person name="Priest M."/>
            <person name="Young S.K."/>
            <person name="Wortman J."/>
            <person name="Nusbaum C."/>
            <person name="Birren B."/>
        </authorList>
    </citation>
    <scope>NUCLEOTIDE SEQUENCE [LARGE SCALE GENOMIC DNA]</scope>
    <source>
        <strain evidence="4 5">CBS 102226</strain>
    </source>
</reference>
<keyword evidence="2" id="KW-0472">Membrane</keyword>
<dbReference type="PANTHER" id="PTHR23028:SF128">
    <property type="entry name" value="ACYLTRANSFERASE 3 DOMAIN-CONTAINING PROTEIN"/>
    <property type="match status" value="1"/>
</dbReference>
<feature type="region of interest" description="Disordered" evidence="1">
    <location>
        <begin position="455"/>
        <end position="474"/>
    </location>
</feature>
<keyword evidence="5" id="KW-1185">Reference proteome</keyword>
<dbReference type="EMBL" id="KN848070">
    <property type="protein sequence ID" value="KIX98995.1"/>
    <property type="molecule type" value="Genomic_DNA"/>
</dbReference>
<proteinExistence type="predicted"/>
<sequence>MSVMMDRASRALQQFVSFRLHPDVKEHAMKDTGWADGLRGIAAVFVVSSHVVICYARALVPPCCAFFSTQPYLFQRPVFRLVASGHSWVAIFFILMGFVNALKPIQLARTQQVDKALQKLASSSFSRIFRLVLPATTATIISWFICNLDLYSMSAQSDAYWLYTNTPEPSPTWADAVLDLFGALRATWTYGDENEYDQPQWALVYLLQGSIMIISALSLVVTMTPTWRTITLLFLAYWSLNWSHMTADPWVGLCCFLGIALSELSLSDIPKVLAPYSPYISPPVILISLIFMSYPSSYAEAASWSLWLRELATQYFPSHATFALERMYGALGGVLLVIGILISPHARWALSRPPLLWLGKVSFAIYLIHGMFLRTVFAWALHLGHSKQTMTEHDPNGEEYHVDRYPLPGNFQCALATVIMGACVGVASHFWNLKLEPVFARITAKLEGIVTGKVETEPREPKSNGGAILPLRND</sequence>
<gene>
    <name evidence="4" type="ORF">Z520_05456</name>
</gene>
<evidence type="ECO:0000313" key="5">
    <source>
        <dbReference type="Proteomes" id="UP000053411"/>
    </source>
</evidence>
<feature type="transmembrane region" description="Helical" evidence="2">
    <location>
        <begin position="327"/>
        <end position="343"/>
    </location>
</feature>
<feature type="transmembrane region" description="Helical" evidence="2">
    <location>
        <begin position="409"/>
        <end position="431"/>
    </location>
</feature>
<name>A0A0D2HAS8_9EURO</name>
<feature type="transmembrane region" description="Helical" evidence="2">
    <location>
        <begin position="279"/>
        <end position="299"/>
    </location>
</feature>
<dbReference type="STRING" id="1442371.A0A0D2HAS8"/>
<keyword evidence="2" id="KW-0812">Transmembrane</keyword>
<dbReference type="InterPro" id="IPR002656">
    <property type="entry name" value="Acyl_transf_3_dom"/>
</dbReference>
<evidence type="ECO:0000259" key="3">
    <source>
        <dbReference type="Pfam" id="PF01757"/>
    </source>
</evidence>
<evidence type="ECO:0000256" key="1">
    <source>
        <dbReference type="SAM" id="MobiDB-lite"/>
    </source>
</evidence>
<evidence type="ECO:0000256" key="2">
    <source>
        <dbReference type="SAM" id="Phobius"/>
    </source>
</evidence>
<organism evidence="4 5">
    <name type="scientific">Fonsecaea multimorphosa CBS 102226</name>
    <dbReference type="NCBI Taxonomy" id="1442371"/>
    <lineage>
        <taxon>Eukaryota</taxon>
        <taxon>Fungi</taxon>
        <taxon>Dikarya</taxon>
        <taxon>Ascomycota</taxon>
        <taxon>Pezizomycotina</taxon>
        <taxon>Eurotiomycetes</taxon>
        <taxon>Chaetothyriomycetidae</taxon>
        <taxon>Chaetothyriales</taxon>
        <taxon>Herpotrichiellaceae</taxon>
        <taxon>Fonsecaea</taxon>
    </lineage>
</organism>
<dbReference type="InterPro" id="IPR050879">
    <property type="entry name" value="Acyltransferase_3"/>
</dbReference>
<keyword evidence="2" id="KW-1133">Transmembrane helix</keyword>
<dbReference type="RefSeq" id="XP_016633118.1">
    <property type="nucleotide sequence ID" value="XM_016775959.1"/>
</dbReference>
<dbReference type="AlphaFoldDB" id="A0A0D2HAS8"/>
<feature type="transmembrane region" description="Helical" evidence="2">
    <location>
        <begin position="355"/>
        <end position="381"/>
    </location>
</feature>
<dbReference type="OrthoDB" id="5405781at2759"/>
<feature type="transmembrane region" description="Helical" evidence="2">
    <location>
        <begin position="78"/>
        <end position="102"/>
    </location>
</feature>
<dbReference type="Proteomes" id="UP000053411">
    <property type="component" value="Unassembled WGS sequence"/>
</dbReference>
<evidence type="ECO:0000313" key="4">
    <source>
        <dbReference type="EMBL" id="KIX98995.1"/>
    </source>
</evidence>
<dbReference type="Pfam" id="PF01757">
    <property type="entry name" value="Acyl_transf_3"/>
    <property type="match status" value="1"/>
</dbReference>
<accession>A0A0D2HAS8</accession>